<dbReference type="EMBL" id="CAJFCW020000003">
    <property type="protein sequence ID" value="CAG9103028.1"/>
    <property type="molecule type" value="Genomic_DNA"/>
</dbReference>
<evidence type="ECO:0000313" key="1">
    <source>
        <dbReference type="EMBL" id="CAD5214630.1"/>
    </source>
</evidence>
<reference evidence="1" key="1">
    <citation type="submission" date="2020-09" db="EMBL/GenBank/DDBJ databases">
        <authorList>
            <person name="Kikuchi T."/>
        </authorList>
    </citation>
    <scope>NUCLEOTIDE SEQUENCE</scope>
    <source>
        <strain evidence="1">SH1</strain>
    </source>
</reference>
<keyword evidence="2" id="KW-1185">Reference proteome</keyword>
<gene>
    <name evidence="1" type="ORF">BOKJ2_LOCUS5689</name>
</gene>
<proteinExistence type="predicted"/>
<dbReference type="EMBL" id="CAJFDH010000003">
    <property type="protein sequence ID" value="CAD5214630.1"/>
    <property type="molecule type" value="Genomic_DNA"/>
</dbReference>
<sequence>MPLAKLDLDELICKILNVVSSGCSLTKVVRETEIIQLCMPVFGRYEVIWPSWLSAYYQLIVSGRLRGPRATKHRNNQSILLLQTQVP</sequence>
<organism evidence="1 2">
    <name type="scientific">Bursaphelenchus okinawaensis</name>
    <dbReference type="NCBI Taxonomy" id="465554"/>
    <lineage>
        <taxon>Eukaryota</taxon>
        <taxon>Metazoa</taxon>
        <taxon>Ecdysozoa</taxon>
        <taxon>Nematoda</taxon>
        <taxon>Chromadorea</taxon>
        <taxon>Rhabditida</taxon>
        <taxon>Tylenchina</taxon>
        <taxon>Tylenchomorpha</taxon>
        <taxon>Aphelenchoidea</taxon>
        <taxon>Aphelenchoididae</taxon>
        <taxon>Bursaphelenchus</taxon>
    </lineage>
</organism>
<dbReference type="AlphaFoldDB" id="A0A811KE65"/>
<name>A0A811KE65_9BILA</name>
<protein>
    <submittedName>
        <fullName evidence="1">Uncharacterized protein</fullName>
    </submittedName>
</protein>
<dbReference type="Proteomes" id="UP000783686">
    <property type="component" value="Unassembled WGS sequence"/>
</dbReference>
<comment type="caution">
    <text evidence="1">The sequence shown here is derived from an EMBL/GenBank/DDBJ whole genome shotgun (WGS) entry which is preliminary data.</text>
</comment>
<evidence type="ECO:0000313" key="2">
    <source>
        <dbReference type="Proteomes" id="UP000614601"/>
    </source>
</evidence>
<dbReference type="Proteomes" id="UP000614601">
    <property type="component" value="Unassembled WGS sequence"/>
</dbReference>
<accession>A0A811KE65</accession>